<dbReference type="InterPro" id="IPR036249">
    <property type="entry name" value="Thioredoxin-like_sf"/>
</dbReference>
<dbReference type="AlphaFoldDB" id="A0A1H1NWT7"/>
<evidence type="ECO:0000256" key="2">
    <source>
        <dbReference type="ARBA" id="ARBA00022748"/>
    </source>
</evidence>
<evidence type="ECO:0000256" key="4">
    <source>
        <dbReference type="ARBA" id="ARBA00023284"/>
    </source>
</evidence>
<evidence type="ECO:0000256" key="3">
    <source>
        <dbReference type="ARBA" id="ARBA00023157"/>
    </source>
</evidence>
<dbReference type="OrthoDB" id="750178at2"/>
<dbReference type="RefSeq" id="WP_091368484.1">
    <property type="nucleotide sequence ID" value="NZ_LT629740.1"/>
</dbReference>
<dbReference type="GO" id="GO:0016209">
    <property type="term" value="F:antioxidant activity"/>
    <property type="evidence" value="ECO:0007669"/>
    <property type="project" value="InterPro"/>
</dbReference>
<feature type="chain" id="PRO_5009255926" evidence="5">
    <location>
        <begin position="19"/>
        <end position="384"/>
    </location>
</feature>
<keyword evidence="5" id="KW-0732">Signal</keyword>
<dbReference type="Gene3D" id="3.40.30.10">
    <property type="entry name" value="Glutaredoxin"/>
    <property type="match status" value="1"/>
</dbReference>
<dbReference type="PROSITE" id="PS00194">
    <property type="entry name" value="THIOREDOXIN_1"/>
    <property type="match status" value="1"/>
</dbReference>
<dbReference type="PROSITE" id="PS51352">
    <property type="entry name" value="THIOREDOXIN_2"/>
    <property type="match status" value="1"/>
</dbReference>
<dbReference type="PANTHER" id="PTHR42852:SF6">
    <property type="entry name" value="THIOL:DISULFIDE INTERCHANGE PROTEIN DSBE"/>
    <property type="match status" value="1"/>
</dbReference>
<sequence length="384" mass="41674">MKKIFVFIIALLPSLAFAQTTSPTVSTFTIQGKVGSLNAPVRAYLFYQLGANKIIDSSEIVQGSFKFSGQVMDPSQALLVIDHKGLGSAYLDEKSLDGLSFYVEKGTMAVVSTTDSIGKAQITGSAVNDAYKRLMVDLTPVITKAKAIKTEESATPAAQQNTEAYQTAEDAKHKALADEQTAIFEKFIKSNPDNYFSLIVLSSLGPSPDYLVLNDLYNSLSQNLKDTEQGKVIRKGIDGLKSTALGSIAPDFTQSDPDGKPVTLSSFRGKYVLIDFWASWCGPCRQENPNVVKAYNKFKTKNFTIIGVSLDKSNGKADWVAAIKNDGLAWTQVSDLNAWSNQVAVLYAVQSIPHNFLLDPTGKIIAKDLRGADLDNKLSAIFGK</sequence>
<dbReference type="InterPro" id="IPR013766">
    <property type="entry name" value="Thioredoxin_domain"/>
</dbReference>
<accession>A0A1H1NWT7</accession>
<keyword evidence="8" id="KW-1185">Reference proteome</keyword>
<proteinExistence type="predicted"/>
<keyword evidence="2" id="KW-0201">Cytochrome c-type biogenesis</keyword>
<evidence type="ECO:0000259" key="6">
    <source>
        <dbReference type="PROSITE" id="PS51352"/>
    </source>
</evidence>
<dbReference type="InterPro" id="IPR050553">
    <property type="entry name" value="Thioredoxin_ResA/DsbE_sf"/>
</dbReference>
<dbReference type="GO" id="GO:0030313">
    <property type="term" value="C:cell envelope"/>
    <property type="evidence" value="ECO:0007669"/>
    <property type="project" value="UniProtKB-SubCell"/>
</dbReference>
<dbReference type="InterPro" id="IPR017937">
    <property type="entry name" value="Thioredoxin_CS"/>
</dbReference>
<dbReference type="Proteomes" id="UP000199679">
    <property type="component" value="Chromosome I"/>
</dbReference>
<evidence type="ECO:0000256" key="1">
    <source>
        <dbReference type="ARBA" id="ARBA00004196"/>
    </source>
</evidence>
<dbReference type="CDD" id="cd02966">
    <property type="entry name" value="TlpA_like_family"/>
    <property type="match status" value="1"/>
</dbReference>
<protein>
    <submittedName>
        <fullName evidence="7">Peroxiredoxin</fullName>
    </submittedName>
</protein>
<evidence type="ECO:0000256" key="5">
    <source>
        <dbReference type="SAM" id="SignalP"/>
    </source>
</evidence>
<dbReference type="GO" id="GO:0016491">
    <property type="term" value="F:oxidoreductase activity"/>
    <property type="evidence" value="ECO:0007669"/>
    <property type="project" value="InterPro"/>
</dbReference>
<dbReference type="InterPro" id="IPR000866">
    <property type="entry name" value="AhpC/TSA"/>
</dbReference>
<feature type="signal peptide" evidence="5">
    <location>
        <begin position="1"/>
        <end position="18"/>
    </location>
</feature>
<comment type="subcellular location">
    <subcellularLocation>
        <location evidence="1">Cell envelope</location>
    </subcellularLocation>
</comment>
<dbReference type="EMBL" id="LT629740">
    <property type="protein sequence ID" value="SDS03436.1"/>
    <property type="molecule type" value="Genomic_DNA"/>
</dbReference>
<evidence type="ECO:0000313" key="7">
    <source>
        <dbReference type="EMBL" id="SDS03436.1"/>
    </source>
</evidence>
<dbReference type="STRING" id="652787.SAMN05216490_0414"/>
<dbReference type="SUPFAM" id="SSF52833">
    <property type="entry name" value="Thioredoxin-like"/>
    <property type="match status" value="1"/>
</dbReference>
<evidence type="ECO:0000313" key="8">
    <source>
        <dbReference type="Proteomes" id="UP000199679"/>
    </source>
</evidence>
<dbReference type="Pfam" id="PF00578">
    <property type="entry name" value="AhpC-TSA"/>
    <property type="match status" value="1"/>
</dbReference>
<dbReference type="InterPro" id="IPR025380">
    <property type="entry name" value="DUF4369"/>
</dbReference>
<keyword evidence="3" id="KW-1015">Disulfide bond</keyword>
<dbReference type="GO" id="GO:0017004">
    <property type="term" value="P:cytochrome complex assembly"/>
    <property type="evidence" value="ECO:0007669"/>
    <property type="project" value="UniProtKB-KW"/>
</dbReference>
<keyword evidence="4" id="KW-0676">Redox-active center</keyword>
<dbReference type="PANTHER" id="PTHR42852">
    <property type="entry name" value="THIOL:DISULFIDE INTERCHANGE PROTEIN DSBE"/>
    <property type="match status" value="1"/>
</dbReference>
<organism evidence="7 8">
    <name type="scientific">Mucilaginibacter mallensis</name>
    <dbReference type="NCBI Taxonomy" id="652787"/>
    <lineage>
        <taxon>Bacteria</taxon>
        <taxon>Pseudomonadati</taxon>
        <taxon>Bacteroidota</taxon>
        <taxon>Sphingobacteriia</taxon>
        <taxon>Sphingobacteriales</taxon>
        <taxon>Sphingobacteriaceae</taxon>
        <taxon>Mucilaginibacter</taxon>
    </lineage>
</organism>
<gene>
    <name evidence="7" type="ORF">SAMN05216490_0414</name>
</gene>
<dbReference type="Pfam" id="PF14289">
    <property type="entry name" value="DUF4369"/>
    <property type="match status" value="1"/>
</dbReference>
<name>A0A1H1NWT7_MUCMA</name>
<reference evidence="7 8" key="1">
    <citation type="submission" date="2016-10" db="EMBL/GenBank/DDBJ databases">
        <authorList>
            <person name="de Groot N.N."/>
        </authorList>
    </citation>
    <scope>NUCLEOTIDE SEQUENCE [LARGE SCALE GENOMIC DNA]</scope>
    <source>
        <strain evidence="7 8">MP1X4</strain>
    </source>
</reference>
<feature type="domain" description="Thioredoxin" evidence="6">
    <location>
        <begin position="243"/>
        <end position="384"/>
    </location>
</feature>